<feature type="compositionally biased region" description="Low complexity" evidence="2">
    <location>
        <begin position="975"/>
        <end position="989"/>
    </location>
</feature>
<dbReference type="Proteomes" id="UP000002640">
    <property type="component" value="Unassembled WGS sequence"/>
</dbReference>
<feature type="region of interest" description="Disordered" evidence="2">
    <location>
        <begin position="1"/>
        <end position="107"/>
    </location>
</feature>
<dbReference type="InParanoid" id="G5AAW8"/>
<dbReference type="SMR" id="G5AAW8"/>
<feature type="compositionally biased region" description="Polar residues" evidence="2">
    <location>
        <begin position="216"/>
        <end position="230"/>
    </location>
</feature>
<evidence type="ECO:0000313" key="4">
    <source>
        <dbReference type="Proteomes" id="UP000002640"/>
    </source>
</evidence>
<dbReference type="OMA" id="WFSRIVN"/>
<keyword evidence="1" id="KW-0175">Coiled coil</keyword>
<dbReference type="GeneID" id="20661233"/>
<gene>
    <name evidence="3" type="ORF">PHYSODRAFT_528435</name>
</gene>
<feature type="region of interest" description="Disordered" evidence="2">
    <location>
        <begin position="953"/>
        <end position="1029"/>
    </location>
</feature>
<feature type="region of interest" description="Disordered" evidence="2">
    <location>
        <begin position="211"/>
        <end position="230"/>
    </location>
</feature>
<feature type="region of interest" description="Disordered" evidence="2">
    <location>
        <begin position="704"/>
        <end position="769"/>
    </location>
</feature>
<feature type="coiled-coil region" evidence="1">
    <location>
        <begin position="382"/>
        <end position="423"/>
    </location>
</feature>
<evidence type="ECO:0000313" key="3">
    <source>
        <dbReference type="EMBL" id="EGZ07747.1"/>
    </source>
</evidence>
<dbReference type="KEGG" id="psoj:PHYSODRAFT_528435"/>
<name>G5AAW8_PHYSP</name>
<sequence>MPKDPEFFNAASAAEGGASAATKTAEGSTRSGSTSSAKYRVSSRPTNLLVPSGLEAPGTASRSPEPRLSATNVSSMLLRMNKNSASRLSLSDPSGSEASAKSKNGRYAITTEALAPTTKGLGTPKLPQKLRQHVNRLRSQFALGSASGSSRSLAVGGRSPSPTPKVPRPSLSTTSMGSRRFSVAAAAALQYSRRSNQLQQLQAPKDIEKPAEQVTEAPTASPQDPEPTSVNAGTFQDLLRPLQSSLSCASLSSGWSSDEDDEAEQLFRQSERENSRMLRVCCSIDNLMVSIGDHAQEQKHTEAIVRGATRDLVKLFQFALKQAISVIFDKAEDQMGSNNNNSPGVEEARAVAVKIAGKEAQYAMEFLLEINERIGKLYEFSRSVFVCEVDGLRQRLKELEDELAAAASKYDQLQSEMRDLRDFHEQNNVSGVDSFAVGSSGDMHPELEDQDDAAISALAFPEIPDASTDANDGESSALKQQCQELSRLLEMAKQEIRLSHHERDVQKARVAEISSALFHDSELDHLRNQLQSEKKRVRVLERENLTLRESQQDQALKLQALETLQAASLVTTATANTASSSYGAARQGATVARPSNEQVSTVPASTVQLNDLDEEQSSMPTSELTVETQDNQYNFTNTGMGLPQEGGSQVAAVNWFSRIVNPPPPANVRKTRKKPTEAKPEQQPPVGLSKFLAGLMMTDKQLATAKEESKVRRQGSVPTLIPSVGTLSARRSADDRRGNGKKRRPRSATTTSVSSNTVSRTNSGEPEDNPEQVIACCLQLIWVFYQRFLLAVEAQNLLCTRGVGGDPTLGSGVDLSAGSSATEPVSLSLIIFHFFLERCSRELDAARELEQFVRCVHNVRGASYNLELFCQFLEENSSRQELCFFLWVCQAMDDVKLGIPYDDPLPNGYEISGEAGIHHEVPTQFLCFLKATFLARTIFRVLHFKVLCRPPAVGSGKCRGKAKNSPRKQSSTNLVSAAPSVAATSPVSSPKRKPKTRLGELAAVQSPKADSKLSTANNGESGQDEPTTVPLHVAARIALREVIESNQGEPITLDTFNNLLLKFAVVPSSEELAARLGPFYQPTGDERKIPTDVFFALLMETYKLQLQWQRDQLRALFIHLNHQEELQRRAAEKLAKEEAANAKADRLYDMLEKLRWLDSTRHRVDSLVQAARVKSMVPLKKAAGGAGSQGGKMPSKSRAPSVVVPSSMVRAIRDKWRVYARHSLALCTNDPNVFIRRHTQRLLHYVDEELARLVGDSESRDTVNVVGEAIRCVREFLAFAWRVAGKRSSENSPPSLHQTCFTEVFLVSQALRATADSMPGYSGQFAVIEDKAGESQPAEGNPGTLQRQASSQLLVTQDALQCFYDTSRMDLKRFVKDKGNKVPGLDSSVAGQLQELESVLALYAAHIAHLFKRFSEARFNCTPQVSLHRWRSMVYELELVHPRDMPLPKLQLLFESVAEPLQRSESSTTASLDQELGVEKTQFSELLVLIAFERHRADAARKLEKALLTTIMKSRGSQDDNKEALLEAAELADRPARIMAQFCREILAPRAFSSYGNDSALVERNFAAKLSCPLVGRALLEHRSRSQAWTFNWRRRSEVP</sequence>
<evidence type="ECO:0000256" key="2">
    <source>
        <dbReference type="SAM" id="MobiDB-lite"/>
    </source>
</evidence>
<protein>
    <submittedName>
        <fullName evidence="3">Uncharacterized protein</fullName>
    </submittedName>
</protein>
<feature type="compositionally biased region" description="Polar residues" evidence="2">
    <location>
        <begin position="1012"/>
        <end position="1026"/>
    </location>
</feature>
<feature type="region of interest" description="Disordered" evidence="2">
    <location>
        <begin position="139"/>
        <end position="178"/>
    </location>
</feature>
<feature type="compositionally biased region" description="Low complexity" evidence="2">
    <location>
        <begin position="10"/>
        <end position="29"/>
    </location>
</feature>
<feature type="compositionally biased region" description="Polar residues" evidence="2">
    <location>
        <begin position="69"/>
        <end position="102"/>
    </location>
</feature>
<feature type="region of interest" description="Disordered" evidence="2">
    <location>
        <begin position="661"/>
        <end position="688"/>
    </location>
</feature>
<dbReference type="EMBL" id="JH159162">
    <property type="protein sequence ID" value="EGZ07747.1"/>
    <property type="molecule type" value="Genomic_DNA"/>
</dbReference>
<dbReference type="RefSeq" id="XP_009537313.1">
    <property type="nucleotide sequence ID" value="XM_009539018.1"/>
</dbReference>
<feature type="compositionally biased region" description="Low complexity" evidence="2">
    <location>
        <begin position="142"/>
        <end position="159"/>
    </location>
</feature>
<feature type="compositionally biased region" description="Low complexity" evidence="2">
    <location>
        <begin position="747"/>
        <end position="763"/>
    </location>
</feature>
<feature type="coiled-coil region" evidence="1">
    <location>
        <begin position="1120"/>
        <end position="1154"/>
    </location>
</feature>
<keyword evidence="4" id="KW-1185">Reference proteome</keyword>
<accession>G5AAW8</accession>
<evidence type="ECO:0000256" key="1">
    <source>
        <dbReference type="SAM" id="Coils"/>
    </source>
</evidence>
<proteinExistence type="predicted"/>
<feature type="coiled-coil region" evidence="1">
    <location>
        <begin position="523"/>
        <end position="550"/>
    </location>
</feature>
<organism evidence="3 4">
    <name type="scientific">Phytophthora sojae (strain P6497)</name>
    <name type="common">Soybean stem and root rot agent</name>
    <name type="synonym">Phytophthora megasperma f. sp. glycines</name>
    <dbReference type="NCBI Taxonomy" id="1094619"/>
    <lineage>
        <taxon>Eukaryota</taxon>
        <taxon>Sar</taxon>
        <taxon>Stramenopiles</taxon>
        <taxon>Oomycota</taxon>
        <taxon>Peronosporomycetes</taxon>
        <taxon>Peronosporales</taxon>
        <taxon>Peronosporaceae</taxon>
        <taxon>Phytophthora</taxon>
    </lineage>
</organism>
<reference evidence="3 4" key="1">
    <citation type="journal article" date="2006" name="Science">
        <title>Phytophthora genome sequences uncover evolutionary origins and mechanisms of pathogenesis.</title>
        <authorList>
            <person name="Tyler B.M."/>
            <person name="Tripathy S."/>
            <person name="Zhang X."/>
            <person name="Dehal P."/>
            <person name="Jiang R.H."/>
            <person name="Aerts A."/>
            <person name="Arredondo F.D."/>
            <person name="Baxter L."/>
            <person name="Bensasson D."/>
            <person name="Beynon J.L."/>
            <person name="Chapman J."/>
            <person name="Damasceno C.M."/>
            <person name="Dorrance A.E."/>
            <person name="Dou D."/>
            <person name="Dickerman A.W."/>
            <person name="Dubchak I.L."/>
            <person name="Garbelotto M."/>
            <person name="Gijzen M."/>
            <person name="Gordon S.G."/>
            <person name="Govers F."/>
            <person name="Grunwald N.J."/>
            <person name="Huang W."/>
            <person name="Ivors K.L."/>
            <person name="Jones R.W."/>
            <person name="Kamoun S."/>
            <person name="Krampis K."/>
            <person name="Lamour K.H."/>
            <person name="Lee M.K."/>
            <person name="McDonald W.H."/>
            <person name="Medina M."/>
            <person name="Meijer H.J."/>
            <person name="Nordberg E.K."/>
            <person name="Maclean D.J."/>
            <person name="Ospina-Giraldo M.D."/>
            <person name="Morris P.F."/>
            <person name="Phuntumart V."/>
            <person name="Putnam N.H."/>
            <person name="Rash S."/>
            <person name="Rose J.K."/>
            <person name="Sakihama Y."/>
            <person name="Salamov A.A."/>
            <person name="Savidor A."/>
            <person name="Scheuring C.F."/>
            <person name="Smith B.M."/>
            <person name="Sobral B.W."/>
            <person name="Terry A."/>
            <person name="Torto-Alalibo T.A."/>
            <person name="Win J."/>
            <person name="Xu Z."/>
            <person name="Zhang H."/>
            <person name="Grigoriev I.V."/>
            <person name="Rokhsar D.S."/>
            <person name="Boore J.L."/>
        </authorList>
    </citation>
    <scope>NUCLEOTIDE SEQUENCE [LARGE SCALE GENOMIC DNA]</scope>
    <source>
        <strain evidence="3 4">P6497</strain>
    </source>
</reference>